<dbReference type="AlphaFoldDB" id="A0A2N5TGR9"/>
<sequence length="71" mass="7767">MAQGKKKTNKLAQEALKKEVANNPKAGALSLKNLATKNQTHTTDNYNNTQSDPTQSQATKPNQRPQTKICS</sequence>
<evidence type="ECO:0000256" key="1">
    <source>
        <dbReference type="SAM" id="MobiDB-lite"/>
    </source>
</evidence>
<comment type="caution">
    <text evidence="2">The sequence shown here is derived from an EMBL/GenBank/DDBJ whole genome shotgun (WGS) entry which is preliminary data.</text>
</comment>
<reference evidence="2 3" key="1">
    <citation type="submission" date="2017-11" db="EMBL/GenBank/DDBJ databases">
        <title>De novo assembly and phasing of dikaryotic genomes from two isolates of Puccinia coronata f. sp. avenae, the causal agent of oat crown rust.</title>
        <authorList>
            <person name="Miller M.E."/>
            <person name="Zhang Y."/>
            <person name="Omidvar V."/>
            <person name="Sperschneider J."/>
            <person name="Schwessinger B."/>
            <person name="Raley C."/>
            <person name="Palmer J.M."/>
            <person name="Garnica D."/>
            <person name="Upadhyaya N."/>
            <person name="Rathjen J."/>
            <person name="Taylor J.M."/>
            <person name="Park R.F."/>
            <person name="Dodds P.N."/>
            <person name="Hirsch C.D."/>
            <person name="Kianian S.F."/>
            <person name="Figueroa M."/>
        </authorList>
    </citation>
    <scope>NUCLEOTIDE SEQUENCE [LARGE SCALE GENOMIC DNA]</scope>
    <source>
        <strain evidence="2">12SD80</strain>
    </source>
</reference>
<feature type="region of interest" description="Disordered" evidence="1">
    <location>
        <begin position="1"/>
        <end position="71"/>
    </location>
</feature>
<organism evidence="2 3">
    <name type="scientific">Puccinia coronata f. sp. avenae</name>
    <dbReference type="NCBI Taxonomy" id="200324"/>
    <lineage>
        <taxon>Eukaryota</taxon>
        <taxon>Fungi</taxon>
        <taxon>Dikarya</taxon>
        <taxon>Basidiomycota</taxon>
        <taxon>Pucciniomycotina</taxon>
        <taxon>Pucciniomycetes</taxon>
        <taxon>Pucciniales</taxon>
        <taxon>Pucciniaceae</taxon>
        <taxon>Puccinia</taxon>
    </lineage>
</organism>
<accession>A0A2N5TGR9</accession>
<protein>
    <submittedName>
        <fullName evidence="2">Uncharacterized protein</fullName>
    </submittedName>
</protein>
<feature type="compositionally biased region" description="Polar residues" evidence="1">
    <location>
        <begin position="33"/>
        <end position="71"/>
    </location>
</feature>
<name>A0A2N5TGR9_9BASI</name>
<proteinExistence type="predicted"/>
<dbReference type="Proteomes" id="UP000235392">
    <property type="component" value="Unassembled WGS sequence"/>
</dbReference>
<gene>
    <name evidence="2" type="ORF">PCASD_07553</name>
</gene>
<dbReference type="EMBL" id="PGCI01000605">
    <property type="protein sequence ID" value="PLW24702.1"/>
    <property type="molecule type" value="Genomic_DNA"/>
</dbReference>
<evidence type="ECO:0000313" key="3">
    <source>
        <dbReference type="Proteomes" id="UP000235392"/>
    </source>
</evidence>
<evidence type="ECO:0000313" key="2">
    <source>
        <dbReference type="EMBL" id="PLW24702.1"/>
    </source>
</evidence>